<keyword evidence="6" id="KW-1185">Reference proteome</keyword>
<evidence type="ECO:0000256" key="2">
    <source>
        <dbReference type="ARBA" id="ARBA00022857"/>
    </source>
</evidence>
<accession>A0ABR1HA16</accession>
<evidence type="ECO:0008006" key="7">
    <source>
        <dbReference type="Google" id="ProtNLM"/>
    </source>
</evidence>
<reference evidence="5 6" key="1">
    <citation type="journal article" date="2025" name="Microbiol. Resour. Announc.">
        <title>Draft genome sequences for Neonectria magnoliae and Neonectria punicea, canker pathogens of Liriodendron tulipifera and Acer saccharum in West Virginia.</title>
        <authorList>
            <person name="Petronek H.M."/>
            <person name="Kasson M.T."/>
            <person name="Metheny A.M."/>
            <person name="Stauder C.M."/>
            <person name="Lovett B."/>
            <person name="Lynch S.C."/>
            <person name="Garnas J.R."/>
            <person name="Kasson L.R."/>
            <person name="Stajich J.E."/>
        </authorList>
    </citation>
    <scope>NUCLEOTIDE SEQUENCE [LARGE SCALE GENOMIC DNA]</scope>
    <source>
        <strain evidence="5 6">NRRL 64653</strain>
    </source>
</reference>
<dbReference type="PRINTS" id="PR00080">
    <property type="entry name" value="SDRFAMILY"/>
</dbReference>
<dbReference type="PANTHER" id="PTHR44169">
    <property type="entry name" value="NADPH-DEPENDENT 1-ACYLDIHYDROXYACETONE PHOSPHATE REDUCTASE"/>
    <property type="match status" value="1"/>
</dbReference>
<dbReference type="InterPro" id="IPR036291">
    <property type="entry name" value="NAD(P)-bd_dom_sf"/>
</dbReference>
<dbReference type="Gene3D" id="3.40.50.720">
    <property type="entry name" value="NAD(P)-binding Rossmann-like Domain"/>
    <property type="match status" value="1"/>
</dbReference>
<dbReference type="EMBL" id="JAZAVJ010000054">
    <property type="protein sequence ID" value="KAK7417723.1"/>
    <property type="molecule type" value="Genomic_DNA"/>
</dbReference>
<comment type="similarity">
    <text evidence="1 4">Belongs to the short-chain dehydrogenases/reductases (SDR) family.</text>
</comment>
<dbReference type="PROSITE" id="PS00061">
    <property type="entry name" value="ADH_SHORT"/>
    <property type="match status" value="1"/>
</dbReference>
<name>A0ABR1HA16_9HYPO</name>
<gene>
    <name evidence="5" type="ORF">QQX98_004379</name>
</gene>
<evidence type="ECO:0000256" key="4">
    <source>
        <dbReference type="RuleBase" id="RU000363"/>
    </source>
</evidence>
<dbReference type="Pfam" id="PF00106">
    <property type="entry name" value="adh_short"/>
    <property type="match status" value="1"/>
</dbReference>
<dbReference type="Proteomes" id="UP001498476">
    <property type="component" value="Unassembled WGS sequence"/>
</dbReference>
<evidence type="ECO:0000313" key="5">
    <source>
        <dbReference type="EMBL" id="KAK7417723.1"/>
    </source>
</evidence>
<comment type="caution">
    <text evidence="5">The sequence shown here is derived from an EMBL/GenBank/DDBJ whole genome shotgun (WGS) entry which is preliminary data.</text>
</comment>
<sequence length="271" mass="29376">MRVFATARSTKSLTSLEEKGIKVLTLDVTDALSIAALKAEITTRTGGKLHMPFNNAGLMYEAPAIESDSARVRAMFDANVFGLFDMVSAFTPRLLAAVSDSKQPPAIINTASVLARIPSPFSSGYNASKAAVSAYSDTFRLELAPLGIKVITMFMGVVATGIPSPGGIQFNPNRLYIDAEKGVKNRSLEIQENGMKPEEFARQVVGEVLRNHGLAQGEYLWKGKQATLAWFLNAVGWQKIFDGPSEKSADFTADVKRSIKERGQKTVKGNK</sequence>
<evidence type="ECO:0000256" key="3">
    <source>
        <dbReference type="ARBA" id="ARBA00023002"/>
    </source>
</evidence>
<keyword evidence="2" id="KW-0521">NADP</keyword>
<dbReference type="InterPro" id="IPR020904">
    <property type="entry name" value="Sc_DH/Rdtase_CS"/>
</dbReference>
<evidence type="ECO:0000313" key="6">
    <source>
        <dbReference type="Proteomes" id="UP001498476"/>
    </source>
</evidence>
<organism evidence="5 6">
    <name type="scientific">Neonectria punicea</name>
    <dbReference type="NCBI Taxonomy" id="979145"/>
    <lineage>
        <taxon>Eukaryota</taxon>
        <taxon>Fungi</taxon>
        <taxon>Dikarya</taxon>
        <taxon>Ascomycota</taxon>
        <taxon>Pezizomycotina</taxon>
        <taxon>Sordariomycetes</taxon>
        <taxon>Hypocreomycetidae</taxon>
        <taxon>Hypocreales</taxon>
        <taxon>Nectriaceae</taxon>
        <taxon>Neonectria</taxon>
    </lineage>
</organism>
<protein>
    <recommendedName>
        <fullName evidence="7">NAD(P)-binding protein</fullName>
    </recommendedName>
</protein>
<dbReference type="PRINTS" id="PR00081">
    <property type="entry name" value="GDHRDH"/>
</dbReference>
<dbReference type="PANTHER" id="PTHR44169:SF6">
    <property type="entry name" value="NADPH-DEPENDENT 1-ACYLDIHYDROXYACETONE PHOSPHATE REDUCTASE"/>
    <property type="match status" value="1"/>
</dbReference>
<evidence type="ECO:0000256" key="1">
    <source>
        <dbReference type="ARBA" id="ARBA00006484"/>
    </source>
</evidence>
<dbReference type="SUPFAM" id="SSF51735">
    <property type="entry name" value="NAD(P)-binding Rossmann-fold domains"/>
    <property type="match status" value="1"/>
</dbReference>
<dbReference type="InterPro" id="IPR002347">
    <property type="entry name" value="SDR_fam"/>
</dbReference>
<keyword evidence="3" id="KW-0560">Oxidoreductase</keyword>
<proteinExistence type="inferred from homology"/>